<dbReference type="Pfam" id="PF00089">
    <property type="entry name" value="Trypsin"/>
    <property type="match status" value="1"/>
</dbReference>
<keyword evidence="5 11" id="KW-0378">Hydrolase</keyword>
<dbReference type="InterPro" id="IPR050127">
    <property type="entry name" value="Serine_Proteases_S1"/>
</dbReference>
<dbReference type="GO" id="GO:0006508">
    <property type="term" value="P:proteolysis"/>
    <property type="evidence" value="ECO:0007669"/>
    <property type="project" value="UniProtKB-KW"/>
</dbReference>
<evidence type="ECO:0000256" key="3">
    <source>
        <dbReference type="ARBA" id="ARBA00022670"/>
    </source>
</evidence>
<evidence type="ECO:0000313" key="14">
    <source>
        <dbReference type="Proteomes" id="UP000002852"/>
    </source>
</evidence>
<comment type="catalytic activity">
    <reaction evidence="9">
        <text>Preferential cleavage: Arg-|-Xaa, Lys-|-Xaa.</text>
        <dbReference type="EC" id="3.4.21.4"/>
    </reaction>
</comment>
<dbReference type="CDD" id="cd00190">
    <property type="entry name" value="Tryp_SPc"/>
    <property type="match status" value="1"/>
</dbReference>
<dbReference type="GeneID" id="102237968"/>
<dbReference type="InterPro" id="IPR033116">
    <property type="entry name" value="TRYPSIN_SER"/>
</dbReference>
<evidence type="ECO:0000256" key="9">
    <source>
        <dbReference type="ARBA" id="ARBA00036320"/>
    </source>
</evidence>
<keyword evidence="6 11" id="KW-0720">Serine protease</keyword>
<keyword evidence="4" id="KW-0222">Digestion</keyword>
<dbReference type="AlphaFoldDB" id="A0A3B5QTT5"/>
<dbReference type="FunFam" id="2.40.10.10:FF:000008">
    <property type="entry name" value="Cationic trypsin"/>
    <property type="match status" value="1"/>
</dbReference>
<dbReference type="PANTHER" id="PTHR24264:SF68">
    <property type="entry name" value="TRYPSIN-3-LIKE"/>
    <property type="match status" value="1"/>
</dbReference>
<sequence>MRVEVTRCREGGGIQWRSHKCRRQQVIHIYSGCRKSGVKHKMNVIFFLLLGAAAAAALDDKIVGGYQCEAHSQPWQVSLNIGYHFCGGSLVNDQWIISAAHCWQNPYSQIAILGENHIWMHEGTEQFMAVDAIYWHESYDYQTFDYDIMLMKLAHPVAINEFVKPVALPKACPTPGDMCMVSGWGNIYTDQVFNPFYLQCVEVPILSNKECENSYPGMITERMVCAGYLEGGKDACQGDSGGPLVCNGELQGIVSWGQGCAQPNYPGVYTKICALMPWINEILSRYS</sequence>
<dbReference type="GO" id="GO:0007586">
    <property type="term" value="P:digestion"/>
    <property type="evidence" value="ECO:0007669"/>
    <property type="project" value="UniProtKB-KW"/>
</dbReference>
<evidence type="ECO:0000256" key="11">
    <source>
        <dbReference type="RuleBase" id="RU363034"/>
    </source>
</evidence>
<dbReference type="Ensembl" id="ENSXMAT00000032474.1">
    <property type="protein sequence ID" value="ENSXMAP00000034167.1"/>
    <property type="gene ID" value="ENSXMAG00000023322.1"/>
</dbReference>
<comment type="subcellular location">
    <subcellularLocation>
        <location evidence="1">Secreted</location>
        <location evidence="1">Extracellular space</location>
    </subcellularLocation>
</comment>
<keyword evidence="2" id="KW-0964">Secreted</keyword>
<evidence type="ECO:0000256" key="1">
    <source>
        <dbReference type="ARBA" id="ARBA00004239"/>
    </source>
</evidence>
<dbReference type="PANTHER" id="PTHR24264">
    <property type="entry name" value="TRYPSIN-RELATED"/>
    <property type="match status" value="1"/>
</dbReference>
<keyword evidence="3 11" id="KW-0645">Protease</keyword>
<dbReference type="PROSITE" id="PS50240">
    <property type="entry name" value="TRYPSIN_DOM"/>
    <property type="match status" value="1"/>
</dbReference>
<reference evidence="13" key="3">
    <citation type="submission" date="2025-08" db="UniProtKB">
        <authorList>
            <consortium name="Ensembl"/>
        </authorList>
    </citation>
    <scope>IDENTIFICATION</scope>
    <source>
        <strain evidence="13">JP 163 A</strain>
    </source>
</reference>
<proteinExistence type="predicted"/>
<dbReference type="InterPro" id="IPR009003">
    <property type="entry name" value="Peptidase_S1_PA"/>
</dbReference>
<dbReference type="GO" id="GO:0004252">
    <property type="term" value="F:serine-type endopeptidase activity"/>
    <property type="evidence" value="ECO:0007669"/>
    <property type="project" value="UniProtKB-EC"/>
</dbReference>
<dbReference type="InterPro" id="IPR043504">
    <property type="entry name" value="Peptidase_S1_PA_chymotrypsin"/>
</dbReference>
<keyword evidence="14" id="KW-1185">Reference proteome</keyword>
<evidence type="ECO:0000313" key="13">
    <source>
        <dbReference type="Ensembl" id="ENSXMAP00000034167.1"/>
    </source>
</evidence>
<evidence type="ECO:0000256" key="5">
    <source>
        <dbReference type="ARBA" id="ARBA00022801"/>
    </source>
</evidence>
<reference evidence="14" key="1">
    <citation type="submission" date="2012-01" db="EMBL/GenBank/DDBJ databases">
        <authorList>
            <person name="Walter R."/>
            <person name="Schartl M."/>
            <person name="Warren W."/>
        </authorList>
    </citation>
    <scope>NUCLEOTIDE SEQUENCE [LARGE SCALE GENOMIC DNA]</scope>
    <source>
        <strain evidence="14">JP 163 A</strain>
    </source>
</reference>
<dbReference type="KEGG" id="xma:102237968"/>
<feature type="domain" description="Peptidase S1" evidence="12">
    <location>
        <begin position="62"/>
        <end position="284"/>
    </location>
</feature>
<evidence type="ECO:0000256" key="6">
    <source>
        <dbReference type="ARBA" id="ARBA00022825"/>
    </source>
</evidence>
<evidence type="ECO:0000259" key="12">
    <source>
        <dbReference type="PROSITE" id="PS50240"/>
    </source>
</evidence>
<dbReference type="EC" id="3.4.21.4" evidence="10"/>
<dbReference type="STRING" id="8083.ENSXMAP00000034167"/>
<dbReference type="InterPro" id="IPR018114">
    <property type="entry name" value="TRYPSIN_HIS"/>
</dbReference>
<keyword evidence="7" id="KW-0865">Zymogen</keyword>
<evidence type="ECO:0000256" key="8">
    <source>
        <dbReference type="ARBA" id="ARBA00023157"/>
    </source>
</evidence>
<dbReference type="Proteomes" id="UP000002852">
    <property type="component" value="Unassembled WGS sequence"/>
</dbReference>
<dbReference type="GO" id="GO:0005615">
    <property type="term" value="C:extracellular space"/>
    <property type="evidence" value="ECO:0007669"/>
    <property type="project" value="TreeGrafter"/>
</dbReference>
<dbReference type="GeneTree" id="ENSGT01050000244883"/>
<evidence type="ECO:0000256" key="4">
    <source>
        <dbReference type="ARBA" id="ARBA00022757"/>
    </source>
</evidence>
<dbReference type="SUPFAM" id="SSF50494">
    <property type="entry name" value="Trypsin-like serine proteases"/>
    <property type="match status" value="1"/>
</dbReference>
<dbReference type="OrthoDB" id="10012881at2759"/>
<evidence type="ECO:0000256" key="10">
    <source>
        <dbReference type="ARBA" id="ARBA00038868"/>
    </source>
</evidence>
<dbReference type="PROSITE" id="PS00135">
    <property type="entry name" value="TRYPSIN_SER"/>
    <property type="match status" value="1"/>
</dbReference>
<reference evidence="14" key="2">
    <citation type="journal article" date="2013" name="Nat. Genet.">
        <title>The genome of the platyfish, Xiphophorus maculatus, provides insights into evolutionary adaptation and several complex traits.</title>
        <authorList>
            <person name="Schartl M."/>
            <person name="Walter R.B."/>
            <person name="Shen Y."/>
            <person name="Garcia T."/>
            <person name="Catchen J."/>
            <person name="Amores A."/>
            <person name="Braasch I."/>
            <person name="Chalopin D."/>
            <person name="Volff J.N."/>
            <person name="Lesch K.P."/>
            <person name="Bisazza A."/>
            <person name="Minx P."/>
            <person name="Hillier L."/>
            <person name="Wilson R.K."/>
            <person name="Fuerstenberg S."/>
            <person name="Boore J."/>
            <person name="Searle S."/>
            <person name="Postlethwait J.H."/>
            <person name="Warren W.C."/>
        </authorList>
    </citation>
    <scope>NUCLEOTIDE SEQUENCE [LARGE SCALE GENOMIC DNA]</scope>
    <source>
        <strain evidence="14">JP 163 A</strain>
    </source>
</reference>
<dbReference type="InterPro" id="IPR001254">
    <property type="entry name" value="Trypsin_dom"/>
</dbReference>
<evidence type="ECO:0000256" key="2">
    <source>
        <dbReference type="ARBA" id="ARBA00022525"/>
    </source>
</evidence>
<accession>A0A3B5QTT5</accession>
<dbReference type="OMA" id="NIGYHYC"/>
<dbReference type="Gene3D" id="2.40.10.10">
    <property type="entry name" value="Trypsin-like serine proteases"/>
    <property type="match status" value="2"/>
</dbReference>
<organism evidence="13 14">
    <name type="scientific">Xiphophorus maculatus</name>
    <name type="common">Southern platyfish</name>
    <name type="synonym">Platypoecilus maculatus</name>
    <dbReference type="NCBI Taxonomy" id="8083"/>
    <lineage>
        <taxon>Eukaryota</taxon>
        <taxon>Metazoa</taxon>
        <taxon>Chordata</taxon>
        <taxon>Craniata</taxon>
        <taxon>Vertebrata</taxon>
        <taxon>Euteleostomi</taxon>
        <taxon>Actinopterygii</taxon>
        <taxon>Neopterygii</taxon>
        <taxon>Teleostei</taxon>
        <taxon>Neoteleostei</taxon>
        <taxon>Acanthomorphata</taxon>
        <taxon>Ovalentaria</taxon>
        <taxon>Atherinomorphae</taxon>
        <taxon>Cyprinodontiformes</taxon>
        <taxon>Poeciliidae</taxon>
        <taxon>Poeciliinae</taxon>
        <taxon>Xiphophorus</taxon>
    </lineage>
</organism>
<keyword evidence="8" id="KW-1015">Disulfide bond</keyword>
<dbReference type="PRINTS" id="PR00722">
    <property type="entry name" value="CHYMOTRYPSIN"/>
</dbReference>
<protein>
    <recommendedName>
        <fullName evidence="10">trypsin</fullName>
        <ecNumber evidence="10">3.4.21.4</ecNumber>
    </recommendedName>
</protein>
<dbReference type="PROSITE" id="PS00134">
    <property type="entry name" value="TRYPSIN_HIS"/>
    <property type="match status" value="1"/>
</dbReference>
<evidence type="ECO:0000256" key="7">
    <source>
        <dbReference type="ARBA" id="ARBA00023145"/>
    </source>
</evidence>
<dbReference type="InterPro" id="IPR001314">
    <property type="entry name" value="Peptidase_S1A"/>
</dbReference>
<dbReference type="RefSeq" id="XP_014327820.2">
    <property type="nucleotide sequence ID" value="XM_014472334.2"/>
</dbReference>
<name>A0A3B5QTT5_XIPMA</name>
<dbReference type="FunFam" id="2.40.10.10:FF:000122">
    <property type="entry name" value="Chymotrypsin-like elastase family member 1"/>
    <property type="match status" value="1"/>
</dbReference>
<dbReference type="InParanoid" id="A0A3B5QTT5"/>
<dbReference type="SMART" id="SM00020">
    <property type="entry name" value="Tryp_SPc"/>
    <property type="match status" value="1"/>
</dbReference>
<reference evidence="13" key="4">
    <citation type="submission" date="2025-09" db="UniProtKB">
        <authorList>
            <consortium name="Ensembl"/>
        </authorList>
    </citation>
    <scope>IDENTIFICATION</scope>
    <source>
        <strain evidence="13">JP 163 A</strain>
    </source>
</reference>